<dbReference type="Gene3D" id="2.60.40.1120">
    <property type="entry name" value="Carboxypeptidase-like, regulatory domain"/>
    <property type="match status" value="1"/>
</dbReference>
<proteinExistence type="predicted"/>
<gene>
    <name evidence="1" type="ORF">EI293_16565</name>
</gene>
<name>A0A428K808_9BACT</name>
<keyword evidence="2" id="KW-1185">Reference proteome</keyword>
<dbReference type="EMBL" id="RWIU01000005">
    <property type="protein sequence ID" value="RSK42522.1"/>
    <property type="molecule type" value="Genomic_DNA"/>
</dbReference>
<dbReference type="SUPFAM" id="SSF49464">
    <property type="entry name" value="Carboxypeptidase regulatory domain-like"/>
    <property type="match status" value="1"/>
</dbReference>
<dbReference type="GO" id="GO:0004180">
    <property type="term" value="F:carboxypeptidase activity"/>
    <property type="evidence" value="ECO:0007669"/>
    <property type="project" value="UniProtKB-KW"/>
</dbReference>
<accession>A0A428K808</accession>
<dbReference type="RefSeq" id="WP_125439650.1">
    <property type="nucleotide sequence ID" value="NZ_RWIU01000005.1"/>
</dbReference>
<evidence type="ECO:0000313" key="2">
    <source>
        <dbReference type="Proteomes" id="UP000270291"/>
    </source>
</evidence>
<protein>
    <submittedName>
        <fullName evidence="1">Carboxypeptidase regulatory-like domain-containing protein</fullName>
    </submittedName>
</protein>
<keyword evidence="1" id="KW-0645">Protease</keyword>
<comment type="caution">
    <text evidence="1">The sequence shown here is derived from an EMBL/GenBank/DDBJ whole genome shotgun (WGS) entry which is preliminary data.</text>
</comment>
<sequence>MTSFVFVNQQTIRMIPVLRCFLMVVGLLGVQSIAQAQQGWFDVDVAREMRIETCATCAPPNYDIETYRRNGAAFHSVLVAYFDTTASWVNGRIVDSITHKPISGAVIQLRFGDFQPESCDVKMAATDDKGFFRIGWVGSVGPYKSANRQLTIQAENYKSVVTDQVKIGALTYLHIDLPPQQKR</sequence>
<dbReference type="AlphaFoldDB" id="A0A428K808"/>
<dbReference type="OrthoDB" id="1363524at2"/>
<organism evidence="1 2">
    <name type="scientific">Hymenobacter perfusus</name>
    <dbReference type="NCBI Taxonomy" id="1236770"/>
    <lineage>
        <taxon>Bacteria</taxon>
        <taxon>Pseudomonadati</taxon>
        <taxon>Bacteroidota</taxon>
        <taxon>Cytophagia</taxon>
        <taxon>Cytophagales</taxon>
        <taxon>Hymenobacteraceae</taxon>
        <taxon>Hymenobacter</taxon>
    </lineage>
</organism>
<reference evidence="1 2" key="1">
    <citation type="submission" date="2018-12" db="EMBL/GenBank/DDBJ databases">
        <authorList>
            <person name="Feng G."/>
            <person name="Zhu H."/>
        </authorList>
    </citation>
    <scope>NUCLEOTIDE SEQUENCE [LARGE SCALE GENOMIC DNA]</scope>
    <source>
        <strain evidence="1 2">LMG 26000</strain>
    </source>
</reference>
<evidence type="ECO:0000313" key="1">
    <source>
        <dbReference type="EMBL" id="RSK42522.1"/>
    </source>
</evidence>
<dbReference type="Proteomes" id="UP000270291">
    <property type="component" value="Unassembled WGS sequence"/>
</dbReference>
<keyword evidence="1" id="KW-0378">Hydrolase</keyword>
<dbReference type="InterPro" id="IPR008969">
    <property type="entry name" value="CarboxyPept-like_regulatory"/>
</dbReference>
<keyword evidence="1" id="KW-0121">Carboxypeptidase</keyword>